<keyword evidence="1" id="KW-0030">Aminoacyl-tRNA synthetase</keyword>
<reference evidence="1" key="1">
    <citation type="submission" date="2018-02" db="EMBL/GenBank/DDBJ databases">
        <title>Rhizophora mucronata_Transcriptome.</title>
        <authorList>
            <person name="Meera S.P."/>
            <person name="Sreeshan A."/>
            <person name="Augustine A."/>
        </authorList>
    </citation>
    <scope>NUCLEOTIDE SEQUENCE</scope>
    <source>
        <tissue evidence="1">Leaf</tissue>
    </source>
</reference>
<accession>A0A2P2MTP7</accession>
<dbReference type="GO" id="GO:0004812">
    <property type="term" value="F:aminoacyl-tRNA ligase activity"/>
    <property type="evidence" value="ECO:0007669"/>
    <property type="project" value="UniProtKB-KW"/>
</dbReference>
<dbReference type="EMBL" id="GGEC01053105">
    <property type="protein sequence ID" value="MBX33589.1"/>
    <property type="molecule type" value="Transcribed_RNA"/>
</dbReference>
<sequence>MCTINNWRQRQYSPPSVIYDGVNRRVLNYMQKFLQLQIRLVKLHQFIGPEVFFLSHKNQIWNDYQQPKHKQDETKNRTTHLFQWNKIDVHRR</sequence>
<keyword evidence="1" id="KW-0436">Ligase</keyword>
<dbReference type="AlphaFoldDB" id="A0A2P2MTP7"/>
<name>A0A2P2MTP7_RHIMU</name>
<evidence type="ECO:0000313" key="1">
    <source>
        <dbReference type="EMBL" id="MBX33592.1"/>
    </source>
</evidence>
<proteinExistence type="predicted"/>
<organism evidence="1">
    <name type="scientific">Rhizophora mucronata</name>
    <name type="common">Asiatic mangrove</name>
    <dbReference type="NCBI Taxonomy" id="61149"/>
    <lineage>
        <taxon>Eukaryota</taxon>
        <taxon>Viridiplantae</taxon>
        <taxon>Streptophyta</taxon>
        <taxon>Embryophyta</taxon>
        <taxon>Tracheophyta</taxon>
        <taxon>Spermatophyta</taxon>
        <taxon>Magnoliopsida</taxon>
        <taxon>eudicotyledons</taxon>
        <taxon>Gunneridae</taxon>
        <taxon>Pentapetalae</taxon>
        <taxon>rosids</taxon>
        <taxon>fabids</taxon>
        <taxon>Malpighiales</taxon>
        <taxon>Rhizophoraceae</taxon>
        <taxon>Rhizophora</taxon>
    </lineage>
</organism>
<protein>
    <submittedName>
        <fullName evidence="1">Phenylalanyl-tRNA synthetase beta chain</fullName>
    </submittedName>
</protein>
<dbReference type="EMBL" id="GGEC01053108">
    <property type="protein sequence ID" value="MBX33592.1"/>
    <property type="molecule type" value="Transcribed_RNA"/>
</dbReference>